<dbReference type="EMBL" id="HG326223">
    <property type="protein sequence ID" value="CDG12277.1"/>
    <property type="molecule type" value="Genomic_DNA"/>
</dbReference>
<reference evidence="1 2" key="1">
    <citation type="submission" date="2013-06" db="EMBL/GenBank/DDBJ databases">
        <authorList>
            <person name="Aslett M."/>
        </authorList>
    </citation>
    <scope>NUCLEOTIDE SEQUENCE [LARGE SCALE GENOMIC DNA]</scope>
    <source>
        <strain evidence="1 2">Db11</strain>
    </source>
</reference>
<accession>A0ABC9IHZ1</accession>
<dbReference type="AlphaFoldDB" id="A0ABC9IHZ1"/>
<proteinExistence type="predicted"/>
<name>A0ABC9IHZ1_SERMA</name>
<evidence type="ECO:0000313" key="1">
    <source>
        <dbReference type="EMBL" id="CDG12277.1"/>
    </source>
</evidence>
<reference evidence="1 2" key="3">
    <citation type="journal article" date="2014" name="Genome Biol. Evol.">
        <title>Genome evolution and plasticity of Serratia marcescens, an important multidrug-resistant nosocomial pathogen.</title>
        <authorList>
            <person name="Iguchi A."/>
            <person name="Nagaya Y."/>
            <person name="Pradel E."/>
            <person name="Ooka T."/>
            <person name="Ogura Y."/>
            <person name="Katsura K."/>
            <person name="Kurokawa K."/>
            <person name="Oshima K."/>
            <person name="Hattori M."/>
            <person name="Parkhill J."/>
            <person name="Sebaihia M."/>
            <person name="Coulthurst S.J."/>
            <person name="Gotoh N."/>
            <person name="Thomson N.R."/>
            <person name="Ewbank J.J."/>
            <person name="Hayashi T."/>
        </authorList>
    </citation>
    <scope>NUCLEOTIDE SEQUENCE [LARGE SCALE GENOMIC DNA]</scope>
    <source>
        <strain evidence="1 2">Db11</strain>
    </source>
</reference>
<sequence length="52" mass="5630">MPAFHQALAGLPPWLLKPEVGPVRDIDGASPLNGVALTEMDVRHLSIMPKLE</sequence>
<dbReference type="KEGG" id="smac:SMDB11_1700"/>
<evidence type="ECO:0000313" key="2">
    <source>
        <dbReference type="Proteomes" id="UP000018979"/>
    </source>
</evidence>
<gene>
    <name evidence="1" type="ORF">SMDB11_1700</name>
</gene>
<protein>
    <submittedName>
        <fullName evidence="1">Uncharacterized protein</fullName>
    </submittedName>
</protein>
<reference evidence="2" key="2">
    <citation type="submission" date="2013-11" db="EMBL/GenBank/DDBJ databases">
        <title>Genome sequences of clinical and environmental isolates of Serratia marcescens.</title>
        <authorList>
            <person name="Iguchi A."/>
            <person name="Komatsu H."/>
            <person name="Nagaya Y."/>
            <person name="Ogura Y."/>
            <person name="Katsura K."/>
            <person name="Kurokawa K."/>
            <person name="Ooka T."/>
            <person name="Hattori M."/>
            <person name="Gotoh N."/>
            <person name="Thomson N."/>
            <person name="Hayashi T."/>
        </authorList>
    </citation>
    <scope>NUCLEOTIDE SEQUENCE [LARGE SCALE GENOMIC DNA]</scope>
    <source>
        <strain evidence="2">Db11</strain>
    </source>
</reference>
<dbReference type="Proteomes" id="UP000018979">
    <property type="component" value="Chromosome I"/>
</dbReference>
<organism evidence="1 2">
    <name type="scientific">Serratia marcescens subsp. marcescens Db11</name>
    <dbReference type="NCBI Taxonomy" id="273526"/>
    <lineage>
        <taxon>Bacteria</taxon>
        <taxon>Pseudomonadati</taxon>
        <taxon>Pseudomonadota</taxon>
        <taxon>Gammaproteobacteria</taxon>
        <taxon>Enterobacterales</taxon>
        <taxon>Yersiniaceae</taxon>
        <taxon>Serratia</taxon>
    </lineage>
</organism>